<dbReference type="PANTHER" id="PTHR12526">
    <property type="entry name" value="GLYCOSYLTRANSFERASE"/>
    <property type="match status" value="1"/>
</dbReference>
<dbReference type="InterPro" id="IPR028098">
    <property type="entry name" value="Glyco_trans_4-like_N"/>
</dbReference>
<dbReference type="RefSeq" id="WP_114894466.1">
    <property type="nucleotide sequence ID" value="NZ_CP022674.1"/>
</dbReference>
<reference evidence="3 4" key="1">
    <citation type="submission" date="2017-07" db="EMBL/GenBank/DDBJ databases">
        <title>Isolation and development of strain Bacillus megaterium SR7 for enhanced growth and metabolite production under supercritical carbon dioxide.</title>
        <authorList>
            <person name="Freedman A.J.E."/>
            <person name="Peet K.C."/>
            <person name="Boock J.T."/>
            <person name="Penn K."/>
            <person name="Prather K.L.J."/>
            <person name="Thompson J.R."/>
        </authorList>
    </citation>
    <scope>NUCLEOTIDE SEQUENCE [LARGE SCALE GENOMIC DNA]</scope>
    <source>
        <strain evidence="3 4">SR7</strain>
    </source>
</reference>
<evidence type="ECO:0000313" key="3">
    <source>
        <dbReference type="EMBL" id="AXI28006.1"/>
    </source>
</evidence>
<evidence type="ECO:0000259" key="2">
    <source>
        <dbReference type="Pfam" id="PF13477"/>
    </source>
</evidence>
<dbReference type="Proteomes" id="UP000253834">
    <property type="component" value="Chromosome"/>
</dbReference>
<proteinExistence type="predicted"/>
<dbReference type="GO" id="GO:0016757">
    <property type="term" value="F:glycosyltransferase activity"/>
    <property type="evidence" value="ECO:0007669"/>
    <property type="project" value="InterPro"/>
</dbReference>
<dbReference type="CDD" id="cd03808">
    <property type="entry name" value="GT4_CapM-like"/>
    <property type="match status" value="1"/>
</dbReference>
<evidence type="ECO:0000259" key="1">
    <source>
        <dbReference type="Pfam" id="PF00534"/>
    </source>
</evidence>
<evidence type="ECO:0000313" key="4">
    <source>
        <dbReference type="Proteomes" id="UP000253834"/>
    </source>
</evidence>
<feature type="domain" description="Glycosyltransferase subfamily 4-like N-terminal" evidence="2">
    <location>
        <begin position="3"/>
        <end position="146"/>
    </location>
</feature>
<dbReference type="SUPFAM" id="SSF53756">
    <property type="entry name" value="UDP-Glycosyltransferase/glycogen phosphorylase"/>
    <property type="match status" value="1"/>
</dbReference>
<dbReference type="Pfam" id="PF13477">
    <property type="entry name" value="Glyco_trans_4_2"/>
    <property type="match status" value="1"/>
</dbReference>
<dbReference type="EMBL" id="CP022674">
    <property type="protein sequence ID" value="AXI28006.1"/>
    <property type="molecule type" value="Genomic_DNA"/>
</dbReference>
<dbReference type="Pfam" id="PF00534">
    <property type="entry name" value="Glycos_transf_1"/>
    <property type="match status" value="1"/>
</dbReference>
<accession>A0AA86I202</accession>
<dbReference type="InterPro" id="IPR001296">
    <property type="entry name" value="Glyco_trans_1"/>
</dbReference>
<dbReference type="PANTHER" id="PTHR12526:SF630">
    <property type="entry name" value="GLYCOSYLTRANSFERASE"/>
    <property type="match status" value="1"/>
</dbReference>
<protein>
    <submittedName>
        <fullName evidence="3">Glycosyltransferase family 1 protein</fullName>
    </submittedName>
</protein>
<dbReference type="Gene3D" id="3.40.50.2000">
    <property type="entry name" value="Glycogen Phosphorylase B"/>
    <property type="match status" value="2"/>
</dbReference>
<gene>
    <name evidence="3" type="ORF">CIB87_02875</name>
</gene>
<name>A0AA86I202_PRIMG</name>
<feature type="domain" description="Glycosyl transferase family 1" evidence="1">
    <location>
        <begin position="190"/>
        <end position="340"/>
    </location>
</feature>
<organism evidence="3 4">
    <name type="scientific">Priestia megaterium</name>
    <name type="common">Bacillus megaterium</name>
    <dbReference type="NCBI Taxonomy" id="1404"/>
    <lineage>
        <taxon>Bacteria</taxon>
        <taxon>Bacillati</taxon>
        <taxon>Bacillota</taxon>
        <taxon>Bacilli</taxon>
        <taxon>Bacillales</taxon>
        <taxon>Bacillaceae</taxon>
        <taxon>Priestia</taxon>
    </lineage>
</organism>
<dbReference type="AlphaFoldDB" id="A0AA86I202"/>
<sequence>MTKILILANNDVGLYKFRKELINELVKKNEVYISLPDGELIPELVEMGCIFIETSISRRGKNPLTDLKLLMKYNNIIKDIKPDVVLTYTIKPNIYGGLACRINKVPVISNITGLGSAVENKSLLQKITLFLYRRALKKAKCVFFQNSSNANFFIEQKIVTNNYKLIPGSGVNLDYYKLLGYPADSEEMINFLFIARVMKEKGIDEYLEAATYIRNKYPNTKFHILGFCEELYEEELYNLHNEGIIEYHGMQKDIREFHKIAHCIVHPTYYPEGMSNVLLEGAASGRPLITTDRAGCKEVIDDEINGYIVKQKDSQDLIEKIEKFLQLEYKEKKQMGLQGRSKVEEEFDRTIIVNSYLRELSYLTNE</sequence>